<gene>
    <name evidence="1" type="ORF">BYL167_LOCUS23015</name>
    <name evidence="3" type="ORF">GIL414_LOCUS26149</name>
    <name evidence="2" type="ORF">SMN809_LOCUS25606</name>
</gene>
<sequence>KWDDVYMREGTHLVEVAGRAGSGVLRVIGGQLSVDLIQYDSTANIQLPFPIIR</sequence>
<evidence type="ECO:0000313" key="4">
    <source>
        <dbReference type="Proteomes" id="UP000681720"/>
    </source>
</evidence>
<organism evidence="3 4">
    <name type="scientific">Rotaria magnacalcarata</name>
    <dbReference type="NCBI Taxonomy" id="392030"/>
    <lineage>
        <taxon>Eukaryota</taxon>
        <taxon>Metazoa</taxon>
        <taxon>Spiralia</taxon>
        <taxon>Gnathifera</taxon>
        <taxon>Rotifera</taxon>
        <taxon>Eurotatoria</taxon>
        <taxon>Bdelloidea</taxon>
        <taxon>Philodinida</taxon>
        <taxon>Philodinidae</taxon>
        <taxon>Rotaria</taxon>
    </lineage>
</organism>
<dbReference type="Proteomes" id="UP000676336">
    <property type="component" value="Unassembled WGS sequence"/>
</dbReference>
<name>A0A8S2TTP0_9BILA</name>
<dbReference type="Proteomes" id="UP000681967">
    <property type="component" value="Unassembled WGS sequence"/>
</dbReference>
<evidence type="ECO:0000313" key="1">
    <source>
        <dbReference type="EMBL" id="CAF4185735.1"/>
    </source>
</evidence>
<reference evidence="3" key="1">
    <citation type="submission" date="2021-02" db="EMBL/GenBank/DDBJ databases">
        <authorList>
            <person name="Nowell W R."/>
        </authorList>
    </citation>
    <scope>NUCLEOTIDE SEQUENCE</scope>
</reference>
<dbReference type="Proteomes" id="UP000681720">
    <property type="component" value="Unassembled WGS sequence"/>
</dbReference>
<protein>
    <submittedName>
        <fullName evidence="3">Uncharacterized protein</fullName>
    </submittedName>
</protein>
<dbReference type="AlphaFoldDB" id="A0A8S2TTP0"/>
<dbReference type="EMBL" id="CAJOBI010034208">
    <property type="protein sequence ID" value="CAF4289620.1"/>
    <property type="molecule type" value="Genomic_DNA"/>
</dbReference>
<proteinExistence type="predicted"/>
<feature type="non-terminal residue" evidence="3">
    <location>
        <position position="1"/>
    </location>
</feature>
<evidence type="ECO:0000313" key="2">
    <source>
        <dbReference type="EMBL" id="CAF4289620.1"/>
    </source>
</evidence>
<comment type="caution">
    <text evidence="3">The sequence shown here is derived from an EMBL/GenBank/DDBJ whole genome shotgun (WGS) entry which is preliminary data.</text>
</comment>
<dbReference type="EMBL" id="CAJOBJ010037490">
    <property type="protein sequence ID" value="CAF4308183.1"/>
    <property type="molecule type" value="Genomic_DNA"/>
</dbReference>
<accession>A0A8S2TTP0</accession>
<evidence type="ECO:0000313" key="3">
    <source>
        <dbReference type="EMBL" id="CAF4308183.1"/>
    </source>
</evidence>
<dbReference type="EMBL" id="CAJOBH010015175">
    <property type="protein sequence ID" value="CAF4185735.1"/>
    <property type="molecule type" value="Genomic_DNA"/>
</dbReference>